<keyword evidence="4" id="KW-0378">Hydrolase</keyword>
<dbReference type="InterPro" id="IPR015882">
    <property type="entry name" value="HEX_bac_N"/>
</dbReference>
<evidence type="ECO:0000313" key="10">
    <source>
        <dbReference type="EMBL" id="GFO15383.1"/>
    </source>
</evidence>
<organism evidence="10 11">
    <name type="scientific">Plakobranchus ocellatus</name>
    <dbReference type="NCBI Taxonomy" id="259542"/>
    <lineage>
        <taxon>Eukaryota</taxon>
        <taxon>Metazoa</taxon>
        <taxon>Spiralia</taxon>
        <taxon>Lophotrochozoa</taxon>
        <taxon>Mollusca</taxon>
        <taxon>Gastropoda</taxon>
        <taxon>Heterobranchia</taxon>
        <taxon>Euthyneura</taxon>
        <taxon>Panpulmonata</taxon>
        <taxon>Sacoglossa</taxon>
        <taxon>Placobranchoidea</taxon>
        <taxon>Plakobranchidae</taxon>
        <taxon>Plakobranchus</taxon>
    </lineage>
</organism>
<dbReference type="Gene3D" id="3.30.379.10">
    <property type="entry name" value="Chitobiase/beta-hexosaminidase domain 2-like"/>
    <property type="match status" value="1"/>
</dbReference>
<dbReference type="GO" id="GO:0016020">
    <property type="term" value="C:membrane"/>
    <property type="evidence" value="ECO:0007669"/>
    <property type="project" value="TreeGrafter"/>
</dbReference>
<dbReference type="SUPFAM" id="SSF55545">
    <property type="entry name" value="beta-N-acetylhexosaminidase-like domain"/>
    <property type="match status" value="1"/>
</dbReference>
<reference evidence="10 11" key="1">
    <citation type="journal article" date="2021" name="Elife">
        <title>Chloroplast acquisition without the gene transfer in kleptoplastic sea slugs, Plakobranchus ocellatus.</title>
        <authorList>
            <person name="Maeda T."/>
            <person name="Takahashi S."/>
            <person name="Yoshida T."/>
            <person name="Shimamura S."/>
            <person name="Takaki Y."/>
            <person name="Nagai Y."/>
            <person name="Toyoda A."/>
            <person name="Suzuki Y."/>
            <person name="Arimoto A."/>
            <person name="Ishii H."/>
            <person name="Satoh N."/>
            <person name="Nishiyama T."/>
            <person name="Hasebe M."/>
            <person name="Maruyama T."/>
            <person name="Minagawa J."/>
            <person name="Obokata J."/>
            <person name="Shigenobu S."/>
        </authorList>
    </citation>
    <scope>NUCLEOTIDE SEQUENCE [LARGE SCALE GENOMIC DNA]</scope>
</reference>
<protein>
    <recommendedName>
        <fullName evidence="3">beta-N-acetylhexosaminidase</fullName>
        <ecNumber evidence="3">3.2.1.52</ecNumber>
    </recommendedName>
    <alternativeName>
        <fullName evidence="6">Beta-N-acetylhexosaminidase</fullName>
    </alternativeName>
    <alternativeName>
        <fullName evidence="7">N-acetyl-beta-glucosaminidase</fullName>
    </alternativeName>
</protein>
<dbReference type="Gene3D" id="3.20.20.80">
    <property type="entry name" value="Glycosidases"/>
    <property type="match status" value="1"/>
</dbReference>
<feature type="domain" description="Chitobiase/beta-hexosaminidases N-terminal" evidence="9">
    <location>
        <begin position="51"/>
        <end position="212"/>
    </location>
</feature>
<feature type="region of interest" description="Disordered" evidence="8">
    <location>
        <begin position="189"/>
        <end position="214"/>
    </location>
</feature>
<evidence type="ECO:0000256" key="8">
    <source>
        <dbReference type="SAM" id="MobiDB-lite"/>
    </source>
</evidence>
<gene>
    <name evidence="10" type="ORF">PoB_004188800</name>
</gene>
<evidence type="ECO:0000259" key="9">
    <source>
        <dbReference type="SMART" id="SM01081"/>
    </source>
</evidence>
<dbReference type="GO" id="GO:0004563">
    <property type="term" value="F:beta-N-acetylhexosaminidase activity"/>
    <property type="evidence" value="ECO:0007669"/>
    <property type="project" value="UniProtKB-EC"/>
</dbReference>
<dbReference type="SMART" id="SM01081">
    <property type="entry name" value="CHB_HEX"/>
    <property type="match status" value="1"/>
</dbReference>
<dbReference type="GO" id="GO:0005975">
    <property type="term" value="P:carbohydrate metabolic process"/>
    <property type="evidence" value="ECO:0007669"/>
    <property type="project" value="InterPro"/>
</dbReference>
<proteinExistence type="inferred from homology"/>
<keyword evidence="5" id="KW-0326">Glycosidase</keyword>
<keyword evidence="11" id="KW-1185">Reference proteome</keyword>
<dbReference type="PANTHER" id="PTHR22600">
    <property type="entry name" value="BETA-HEXOSAMINIDASE"/>
    <property type="match status" value="1"/>
</dbReference>
<dbReference type="PRINTS" id="PR00738">
    <property type="entry name" value="GLHYDRLASE20"/>
</dbReference>
<dbReference type="InterPro" id="IPR012291">
    <property type="entry name" value="CBM2_carb-bd_dom_sf"/>
</dbReference>
<dbReference type="Gene3D" id="2.60.40.290">
    <property type="match status" value="1"/>
</dbReference>
<sequence>MRRTTRAYLRKVVVLGLLCFGVLFAVHHWSVSGTSRRRTTARPGTVQDFAETLKVSVRVEKNLQLHVSGSSHVREVTLTNNGTSDFPSQDWEIFFTQIYIPLIGLVDHPEMKLSHVQGQVYMFSPRPGFKGIPPGGVYRFTYESNGNSLVYTDTFPNWYLTYKGSYPYVLESTRGDPAKFMEIQNTPQSWKASSDQSSYDFDHHNPPTSADRYTRDSVQDLGTDPIPVIPTPLEVEKFKKETAINMHRNSWVIVGDSSFLSEMEFLAHAWQLKISASEPYKYYIKLKKAKVSFSTNVAIHHEEAYSLEVSPAASTITITANKPAGAFNAVQSLIALRNTEGKIPSVVIHDAPRFKYRGLMLDVARNFHSKETIMRLIRLMAMYKLNKLHLHLTDDEGWRIEIPGLEELVSVGSRRCHDVAETECLLPFLGSGPRSHNVGTGYYTVSDYQEILAYAVRHHIEVIPEVDVPGHAHAAVVAMKQRYLKTGSSKYGYMDMKSNLIK</sequence>
<dbReference type="AlphaFoldDB" id="A0AAV4B6Y8"/>
<evidence type="ECO:0000256" key="4">
    <source>
        <dbReference type="ARBA" id="ARBA00022801"/>
    </source>
</evidence>
<dbReference type="EMBL" id="BLXT01004610">
    <property type="protein sequence ID" value="GFO15383.1"/>
    <property type="molecule type" value="Genomic_DNA"/>
</dbReference>
<accession>A0AAV4B6Y8</accession>
<dbReference type="InterPro" id="IPR025705">
    <property type="entry name" value="Beta_hexosaminidase_sua/sub"/>
</dbReference>
<comment type="similarity">
    <text evidence="2">Belongs to the glycosyl hydrolase 20 family.</text>
</comment>
<dbReference type="InterPro" id="IPR017853">
    <property type="entry name" value="GH"/>
</dbReference>
<name>A0AAV4B6Y8_9GAST</name>
<dbReference type="Pfam" id="PF00728">
    <property type="entry name" value="Glyco_hydro_20"/>
    <property type="match status" value="1"/>
</dbReference>
<dbReference type="Pfam" id="PF02838">
    <property type="entry name" value="Glyco_hydro_20b"/>
    <property type="match status" value="1"/>
</dbReference>
<dbReference type="SUPFAM" id="SSF49384">
    <property type="entry name" value="Carbohydrate-binding domain"/>
    <property type="match status" value="1"/>
</dbReference>
<dbReference type="PANTHER" id="PTHR22600:SF57">
    <property type="entry name" value="BETA-N-ACETYLHEXOSAMINIDASE"/>
    <property type="match status" value="1"/>
</dbReference>
<dbReference type="GO" id="GO:0030203">
    <property type="term" value="P:glycosaminoglycan metabolic process"/>
    <property type="evidence" value="ECO:0007669"/>
    <property type="project" value="TreeGrafter"/>
</dbReference>
<evidence type="ECO:0000256" key="7">
    <source>
        <dbReference type="ARBA" id="ARBA00033000"/>
    </source>
</evidence>
<feature type="compositionally biased region" description="Polar residues" evidence="8">
    <location>
        <begin position="189"/>
        <end position="199"/>
    </location>
</feature>
<dbReference type="Proteomes" id="UP000735302">
    <property type="component" value="Unassembled WGS sequence"/>
</dbReference>
<dbReference type="Pfam" id="PF03173">
    <property type="entry name" value="CHB_HEX"/>
    <property type="match status" value="1"/>
</dbReference>
<comment type="caution">
    <text evidence="10">The sequence shown here is derived from an EMBL/GenBank/DDBJ whole genome shotgun (WGS) entry which is preliminary data.</text>
</comment>
<dbReference type="InterPro" id="IPR008965">
    <property type="entry name" value="CBM2/CBM3_carb-bd_dom_sf"/>
</dbReference>
<dbReference type="InterPro" id="IPR029018">
    <property type="entry name" value="Hex-like_dom2"/>
</dbReference>
<evidence type="ECO:0000256" key="1">
    <source>
        <dbReference type="ARBA" id="ARBA00001231"/>
    </source>
</evidence>
<dbReference type="EC" id="3.2.1.52" evidence="3"/>
<evidence type="ECO:0000313" key="11">
    <source>
        <dbReference type="Proteomes" id="UP000735302"/>
    </source>
</evidence>
<dbReference type="SUPFAM" id="SSF51445">
    <property type="entry name" value="(Trans)glycosidases"/>
    <property type="match status" value="1"/>
</dbReference>
<evidence type="ECO:0000256" key="5">
    <source>
        <dbReference type="ARBA" id="ARBA00023295"/>
    </source>
</evidence>
<dbReference type="InterPro" id="IPR015883">
    <property type="entry name" value="Glyco_hydro_20_cat"/>
</dbReference>
<comment type="catalytic activity">
    <reaction evidence="1">
        <text>Hydrolysis of terminal non-reducing N-acetyl-D-hexosamine residues in N-acetyl-beta-D-hexosaminides.</text>
        <dbReference type="EC" id="3.2.1.52"/>
    </reaction>
</comment>
<evidence type="ECO:0000256" key="3">
    <source>
        <dbReference type="ARBA" id="ARBA00012663"/>
    </source>
</evidence>
<dbReference type="InterPro" id="IPR004866">
    <property type="entry name" value="CHB/HEX_N_dom"/>
</dbReference>
<evidence type="ECO:0000256" key="6">
    <source>
        <dbReference type="ARBA" id="ARBA00030512"/>
    </source>
</evidence>
<dbReference type="GO" id="GO:0030247">
    <property type="term" value="F:polysaccharide binding"/>
    <property type="evidence" value="ECO:0007669"/>
    <property type="project" value="InterPro"/>
</dbReference>
<evidence type="ECO:0000256" key="2">
    <source>
        <dbReference type="ARBA" id="ARBA00006285"/>
    </source>
</evidence>